<reference evidence="1" key="1">
    <citation type="submission" date="2020-09" db="EMBL/GenBank/DDBJ databases">
        <title>Genome-Enabled Discovery of Anthraquinone Biosynthesis in Senna tora.</title>
        <authorList>
            <person name="Kang S.-H."/>
            <person name="Pandey R.P."/>
            <person name="Lee C.-M."/>
            <person name="Sim J.-S."/>
            <person name="Jeong J.-T."/>
            <person name="Choi B.-S."/>
            <person name="Jung M."/>
            <person name="Ginzburg D."/>
            <person name="Zhao K."/>
            <person name="Won S.Y."/>
            <person name="Oh T.-J."/>
            <person name="Yu Y."/>
            <person name="Kim N.-H."/>
            <person name="Lee O.R."/>
            <person name="Lee T.-H."/>
            <person name="Bashyal P."/>
            <person name="Kim T.-S."/>
            <person name="Lee W.-H."/>
            <person name="Kawkins C."/>
            <person name="Kim C.-K."/>
            <person name="Kim J.S."/>
            <person name="Ahn B.O."/>
            <person name="Rhee S.Y."/>
            <person name="Sohng J.K."/>
        </authorList>
    </citation>
    <scope>NUCLEOTIDE SEQUENCE</scope>
    <source>
        <tissue evidence="1">Leaf</tissue>
    </source>
</reference>
<proteinExistence type="predicted"/>
<dbReference type="OrthoDB" id="10669338at2759"/>
<sequence length="363" mass="39872">MDNLDTVIVSRGRSSSCGESLILDSAGSGRGVIGGHSAIALGENGGRREGLDQAIDDGITGALGGGPYSERNKFAWLVLIELWLSFHHRWSRVLVRYGCRRDIRVGPLSSYGEAQAHPLDIDEESLKLRSASMAASLCLIHPIIALFLLHSLSLPSTFSSLLDDSTDLPMPIPLLKPLCFDVVIGEKQRISMFLRQHSFDQRHVLPLIVSLSLILIKEALKKIILHHHRLLHPLYQYSKGINPLKYWEKVKHTEIKKVHKSVSGLHLGPPSSSALIEQLLQQNQDYALTCGAGQGESAGGGKLLIDDEGVDSTNAKGHDWAVGLGEFVDASVNGLIQEMKMAYDRQGGWSRWSEFAFTVSSRK</sequence>
<dbReference type="Proteomes" id="UP000634136">
    <property type="component" value="Unassembled WGS sequence"/>
</dbReference>
<evidence type="ECO:0000313" key="1">
    <source>
        <dbReference type="EMBL" id="KAF7830575.1"/>
    </source>
</evidence>
<accession>A0A834U1V6</accession>
<dbReference type="AlphaFoldDB" id="A0A834U1V6"/>
<organism evidence="1 2">
    <name type="scientific">Senna tora</name>
    <dbReference type="NCBI Taxonomy" id="362788"/>
    <lineage>
        <taxon>Eukaryota</taxon>
        <taxon>Viridiplantae</taxon>
        <taxon>Streptophyta</taxon>
        <taxon>Embryophyta</taxon>
        <taxon>Tracheophyta</taxon>
        <taxon>Spermatophyta</taxon>
        <taxon>Magnoliopsida</taxon>
        <taxon>eudicotyledons</taxon>
        <taxon>Gunneridae</taxon>
        <taxon>Pentapetalae</taxon>
        <taxon>rosids</taxon>
        <taxon>fabids</taxon>
        <taxon>Fabales</taxon>
        <taxon>Fabaceae</taxon>
        <taxon>Caesalpinioideae</taxon>
        <taxon>Cassia clade</taxon>
        <taxon>Senna</taxon>
    </lineage>
</organism>
<evidence type="ECO:0000313" key="2">
    <source>
        <dbReference type="Proteomes" id="UP000634136"/>
    </source>
</evidence>
<protein>
    <submittedName>
        <fullName evidence="1">Cytochrome P450 81D11</fullName>
    </submittedName>
</protein>
<gene>
    <name evidence="1" type="ORF">G2W53_012908</name>
</gene>
<keyword evidence="2" id="KW-1185">Reference proteome</keyword>
<name>A0A834U1V6_9FABA</name>
<dbReference type="EMBL" id="JAAIUW010000005">
    <property type="protein sequence ID" value="KAF7830575.1"/>
    <property type="molecule type" value="Genomic_DNA"/>
</dbReference>
<comment type="caution">
    <text evidence="1">The sequence shown here is derived from an EMBL/GenBank/DDBJ whole genome shotgun (WGS) entry which is preliminary data.</text>
</comment>